<name>A0A1Z5HSW0_9FIRM</name>
<organism evidence="1 2">
    <name type="scientific">Calderihabitans maritimus</name>
    <dbReference type="NCBI Taxonomy" id="1246530"/>
    <lineage>
        <taxon>Bacteria</taxon>
        <taxon>Bacillati</taxon>
        <taxon>Bacillota</taxon>
        <taxon>Clostridia</taxon>
        <taxon>Neomoorellales</taxon>
        <taxon>Calderihabitantaceae</taxon>
        <taxon>Calderihabitans</taxon>
    </lineage>
</organism>
<evidence type="ECO:0000313" key="1">
    <source>
        <dbReference type="EMBL" id="GAW92619.1"/>
    </source>
</evidence>
<dbReference type="EMBL" id="BDGJ01000087">
    <property type="protein sequence ID" value="GAW92619.1"/>
    <property type="molecule type" value="Genomic_DNA"/>
</dbReference>
<comment type="caution">
    <text evidence="1">The sequence shown here is derived from an EMBL/GenBank/DDBJ whole genome shotgun (WGS) entry which is preliminary data.</text>
</comment>
<dbReference type="Proteomes" id="UP000197032">
    <property type="component" value="Unassembled WGS sequence"/>
</dbReference>
<proteinExistence type="predicted"/>
<keyword evidence="2" id="KW-1185">Reference proteome</keyword>
<protein>
    <submittedName>
        <fullName evidence="1">Uncharacterized protein</fullName>
    </submittedName>
</protein>
<accession>A0A1Z5HSW0</accession>
<sequence length="64" mass="7246">MGGEAAELAQDLPGFFRGKETANIRDGKNHEAEKKKYLQRIIDKKVQTFAQTGVNTDTKNVFYQ</sequence>
<dbReference type="AlphaFoldDB" id="A0A1Z5HSW0"/>
<gene>
    <name evidence="1" type="ORF">KKC1_17700</name>
</gene>
<evidence type="ECO:0000313" key="2">
    <source>
        <dbReference type="Proteomes" id="UP000197032"/>
    </source>
</evidence>
<reference evidence="2" key="1">
    <citation type="journal article" date="2017" name="Appl. Environ. Microbiol.">
        <title>Genomic analysis of Calderihabitans maritimus KKC1, a thermophilic hydrogenogenic carboxydotrophic bacterium isolated from marine sediment.</title>
        <authorList>
            <person name="Omae K."/>
            <person name="Yoneda Y."/>
            <person name="Fukuyama Y."/>
            <person name="Yoshida T."/>
            <person name="Sako Y."/>
        </authorList>
    </citation>
    <scope>NUCLEOTIDE SEQUENCE [LARGE SCALE GENOMIC DNA]</scope>
    <source>
        <strain evidence="2">KKC1</strain>
    </source>
</reference>